<sequence>MPAATPEPQQFILPDLLSCCPLKGATNPHYRQAGAESAAWINSYNIFTDQKRAFFIQGCNELLVSHTYPYAEFEQFRTCCDFVNLLFVVDEVSDDQNGRDARATGQIFLKAMKDPTNTDTSTLSTITKEFRARYFRLAGPQTSRRFLKHCEDYVECVAEEAELRERGQVLDLEAFTHLRRENSAIRVCFGLFEYALGIDLPQEVFDDATFMEAYWAATDLVCWANDVYSYNMEQAKGHSGNNIVTVLMRARGYDLQEACDYIGHYFKKLMARFTSAKARLPSWGSNVDAEVAKYVDAMGHWVRGNLDWSFETIRYFGPRHNEIKTTRVVTLLRPDSVPEIYESDDDLPE</sequence>
<dbReference type="Pfam" id="PF19086">
    <property type="entry name" value="Terpene_syn_C_2"/>
    <property type="match status" value="1"/>
</dbReference>
<keyword evidence="5 6" id="KW-0456">Lyase</keyword>
<keyword evidence="8" id="KW-1185">Reference proteome</keyword>
<dbReference type="SUPFAM" id="SSF48576">
    <property type="entry name" value="Terpenoid synthases"/>
    <property type="match status" value="1"/>
</dbReference>
<dbReference type="Gene3D" id="1.10.600.10">
    <property type="entry name" value="Farnesyl Diphosphate Synthase"/>
    <property type="match status" value="1"/>
</dbReference>
<dbReference type="InterPro" id="IPR008949">
    <property type="entry name" value="Isoprenoid_synthase_dom_sf"/>
</dbReference>
<evidence type="ECO:0000256" key="5">
    <source>
        <dbReference type="ARBA" id="ARBA00023239"/>
    </source>
</evidence>
<dbReference type="EMBL" id="JBANRG010000010">
    <property type="protein sequence ID" value="KAK7463064.1"/>
    <property type="molecule type" value="Genomic_DNA"/>
</dbReference>
<comment type="cofactor">
    <cofactor evidence="1 6">
        <name>Mg(2+)</name>
        <dbReference type="ChEBI" id="CHEBI:18420"/>
    </cofactor>
</comment>
<proteinExistence type="inferred from homology"/>
<name>A0ABR1JRN1_9AGAR</name>
<dbReference type="PANTHER" id="PTHR35201">
    <property type="entry name" value="TERPENE SYNTHASE"/>
    <property type="match status" value="1"/>
</dbReference>
<evidence type="ECO:0000313" key="7">
    <source>
        <dbReference type="EMBL" id="KAK7463064.1"/>
    </source>
</evidence>
<evidence type="ECO:0000313" key="8">
    <source>
        <dbReference type="Proteomes" id="UP001498398"/>
    </source>
</evidence>
<comment type="similarity">
    <text evidence="2 6">Belongs to the terpene synthase family.</text>
</comment>
<keyword evidence="4 6" id="KW-0460">Magnesium</keyword>
<dbReference type="EC" id="4.2.3.-" evidence="6"/>
<evidence type="ECO:0000256" key="3">
    <source>
        <dbReference type="ARBA" id="ARBA00022723"/>
    </source>
</evidence>
<evidence type="ECO:0000256" key="6">
    <source>
        <dbReference type="RuleBase" id="RU366034"/>
    </source>
</evidence>
<dbReference type="SFLD" id="SFLDG01020">
    <property type="entry name" value="Terpene_Cyclase_Like_2"/>
    <property type="match status" value="1"/>
</dbReference>
<dbReference type="SFLD" id="SFLDS00005">
    <property type="entry name" value="Isoprenoid_Synthase_Type_I"/>
    <property type="match status" value="1"/>
</dbReference>
<dbReference type="InterPro" id="IPR034686">
    <property type="entry name" value="Terpene_cyclase-like_2"/>
</dbReference>
<accession>A0ABR1JRN1</accession>
<evidence type="ECO:0000256" key="2">
    <source>
        <dbReference type="ARBA" id="ARBA00006333"/>
    </source>
</evidence>
<keyword evidence="3 6" id="KW-0479">Metal-binding</keyword>
<evidence type="ECO:0000256" key="4">
    <source>
        <dbReference type="ARBA" id="ARBA00022842"/>
    </source>
</evidence>
<reference evidence="7 8" key="1">
    <citation type="submission" date="2024-01" db="EMBL/GenBank/DDBJ databases">
        <title>A draft genome for the cacao thread blight pathogen Marasmiellus scandens.</title>
        <authorList>
            <person name="Baruah I.K."/>
            <person name="Leung J."/>
            <person name="Bukari Y."/>
            <person name="Amoako-Attah I."/>
            <person name="Meinhardt L.W."/>
            <person name="Bailey B.A."/>
            <person name="Cohen S.P."/>
        </authorList>
    </citation>
    <scope>NUCLEOTIDE SEQUENCE [LARGE SCALE GENOMIC DNA]</scope>
    <source>
        <strain evidence="7 8">GH-19</strain>
    </source>
</reference>
<organism evidence="7 8">
    <name type="scientific">Marasmiellus scandens</name>
    <dbReference type="NCBI Taxonomy" id="2682957"/>
    <lineage>
        <taxon>Eukaryota</taxon>
        <taxon>Fungi</taxon>
        <taxon>Dikarya</taxon>
        <taxon>Basidiomycota</taxon>
        <taxon>Agaricomycotina</taxon>
        <taxon>Agaricomycetes</taxon>
        <taxon>Agaricomycetidae</taxon>
        <taxon>Agaricales</taxon>
        <taxon>Marasmiineae</taxon>
        <taxon>Omphalotaceae</taxon>
        <taxon>Marasmiellus</taxon>
    </lineage>
</organism>
<dbReference type="PANTHER" id="PTHR35201:SF4">
    <property type="entry name" value="BETA-PINACENE SYNTHASE-RELATED"/>
    <property type="match status" value="1"/>
</dbReference>
<evidence type="ECO:0000256" key="1">
    <source>
        <dbReference type="ARBA" id="ARBA00001946"/>
    </source>
</evidence>
<comment type="caution">
    <text evidence="7">The sequence shown here is derived from an EMBL/GenBank/DDBJ whole genome shotgun (WGS) entry which is preliminary data.</text>
</comment>
<gene>
    <name evidence="7" type="primary">STS10_1</name>
    <name evidence="7" type="ORF">VKT23_007650</name>
</gene>
<protein>
    <recommendedName>
        <fullName evidence="6">Terpene synthase</fullName>
        <ecNumber evidence="6">4.2.3.-</ecNumber>
    </recommendedName>
</protein>
<dbReference type="Proteomes" id="UP001498398">
    <property type="component" value="Unassembled WGS sequence"/>
</dbReference>